<feature type="transmembrane region" description="Helical" evidence="7">
    <location>
        <begin position="456"/>
        <end position="476"/>
    </location>
</feature>
<dbReference type="AlphaFoldDB" id="R7Y5T8"/>
<evidence type="ECO:0000256" key="5">
    <source>
        <dbReference type="ARBA" id="ARBA00023136"/>
    </source>
</evidence>
<protein>
    <submittedName>
        <fullName evidence="8">Nitrate/nitrite transporter</fullName>
    </submittedName>
</protein>
<evidence type="ECO:0000256" key="6">
    <source>
        <dbReference type="SAM" id="MobiDB-lite"/>
    </source>
</evidence>
<evidence type="ECO:0000256" key="1">
    <source>
        <dbReference type="ARBA" id="ARBA00004141"/>
    </source>
</evidence>
<dbReference type="Proteomes" id="UP000013569">
    <property type="component" value="Unassembled WGS sequence"/>
</dbReference>
<comment type="similarity">
    <text evidence="2">Belongs to the major facilitator superfamily. Nitrate/nitrite porter (TC 2.A.1.8) family.</text>
</comment>
<dbReference type="Gene3D" id="1.20.1250.20">
    <property type="entry name" value="MFS general substrate transporter like domains"/>
    <property type="match status" value="1"/>
</dbReference>
<dbReference type="InterPro" id="IPR036259">
    <property type="entry name" value="MFS_trans_sf"/>
</dbReference>
<feature type="transmembrane region" description="Helical" evidence="7">
    <location>
        <begin position="296"/>
        <end position="317"/>
    </location>
</feature>
<evidence type="ECO:0000313" key="9">
    <source>
        <dbReference type="Proteomes" id="UP000013569"/>
    </source>
</evidence>
<feature type="transmembrane region" description="Helical" evidence="7">
    <location>
        <begin position="488"/>
        <end position="508"/>
    </location>
</feature>
<evidence type="ECO:0000313" key="8">
    <source>
        <dbReference type="EMBL" id="EON31428.1"/>
    </source>
</evidence>
<proteinExistence type="inferred from homology"/>
<name>R7Y5T8_9ACTN</name>
<feature type="transmembrane region" description="Helical" evidence="7">
    <location>
        <begin position="337"/>
        <end position="356"/>
    </location>
</feature>
<feature type="region of interest" description="Disordered" evidence="6">
    <location>
        <begin position="525"/>
        <end position="557"/>
    </location>
</feature>
<dbReference type="EMBL" id="AQPW01000025">
    <property type="protein sequence ID" value="EON31428.1"/>
    <property type="molecule type" value="Genomic_DNA"/>
</dbReference>
<dbReference type="CDD" id="cd17341">
    <property type="entry name" value="MFS_NRT2_like"/>
    <property type="match status" value="1"/>
</dbReference>
<dbReference type="InterPro" id="IPR044772">
    <property type="entry name" value="NO3_transporter"/>
</dbReference>
<evidence type="ECO:0000256" key="4">
    <source>
        <dbReference type="ARBA" id="ARBA00022989"/>
    </source>
</evidence>
<feature type="transmembrane region" description="Helical" evidence="7">
    <location>
        <begin position="95"/>
        <end position="119"/>
    </location>
</feature>
<evidence type="ECO:0000256" key="2">
    <source>
        <dbReference type="ARBA" id="ARBA00008432"/>
    </source>
</evidence>
<feature type="transmembrane region" description="Helical" evidence="7">
    <location>
        <begin position="368"/>
        <end position="390"/>
    </location>
</feature>
<keyword evidence="5 7" id="KW-0472">Membrane</keyword>
<dbReference type="GO" id="GO:0015112">
    <property type="term" value="F:nitrate transmembrane transporter activity"/>
    <property type="evidence" value="ECO:0007669"/>
    <property type="project" value="InterPro"/>
</dbReference>
<reference evidence="8 9" key="1">
    <citation type="journal article" date="2013" name="Genome Announc.">
        <title>Draft Genome Sequence of a Benzothiophene-Desulfurizing Bacterium, Gordona terrae Strain C-6.</title>
        <authorList>
            <person name="Wang W."/>
            <person name="Ma T."/>
            <person name="Ren Y."/>
            <person name="Li G."/>
        </authorList>
    </citation>
    <scope>NUCLEOTIDE SEQUENCE [LARGE SCALE GENOMIC DNA]</scope>
    <source>
        <strain evidence="8 9">C-6</strain>
    </source>
</reference>
<accession>R7Y5T8</accession>
<keyword evidence="4 7" id="KW-1133">Transmembrane helix</keyword>
<dbReference type="PATRIC" id="fig|1316928.3.peg.3578"/>
<comment type="subcellular location">
    <subcellularLocation>
        <location evidence="1">Membrane</location>
        <topology evidence="1">Multi-pass membrane protein</topology>
    </subcellularLocation>
</comment>
<feature type="transmembrane region" description="Helical" evidence="7">
    <location>
        <begin position="255"/>
        <end position="275"/>
    </location>
</feature>
<feature type="transmembrane region" description="Helical" evidence="7">
    <location>
        <begin position="186"/>
        <end position="205"/>
    </location>
</feature>
<evidence type="ECO:0000256" key="3">
    <source>
        <dbReference type="ARBA" id="ARBA00022692"/>
    </source>
</evidence>
<feature type="transmembrane region" description="Helical" evidence="7">
    <location>
        <begin position="396"/>
        <end position="415"/>
    </location>
</feature>
<gene>
    <name evidence="8" type="ORF">GTC6_17709</name>
</gene>
<feature type="transmembrane region" description="Helical" evidence="7">
    <location>
        <begin position="131"/>
        <end position="148"/>
    </location>
</feature>
<dbReference type="Pfam" id="PF07690">
    <property type="entry name" value="MFS_1"/>
    <property type="match status" value="1"/>
</dbReference>
<dbReference type="InterPro" id="IPR011701">
    <property type="entry name" value="MFS"/>
</dbReference>
<comment type="caution">
    <text evidence="8">The sequence shown here is derived from an EMBL/GenBank/DDBJ whole genome shotgun (WGS) entry which is preliminary data.</text>
</comment>
<feature type="region of interest" description="Disordered" evidence="6">
    <location>
        <begin position="1"/>
        <end position="49"/>
    </location>
</feature>
<dbReference type="SUPFAM" id="SSF103473">
    <property type="entry name" value="MFS general substrate transporter"/>
    <property type="match status" value="1"/>
</dbReference>
<evidence type="ECO:0000256" key="7">
    <source>
        <dbReference type="SAM" id="Phobius"/>
    </source>
</evidence>
<dbReference type="GO" id="GO:0016020">
    <property type="term" value="C:membrane"/>
    <property type="evidence" value="ECO:0007669"/>
    <property type="project" value="UniProtKB-SubCell"/>
</dbReference>
<dbReference type="PANTHER" id="PTHR23515">
    <property type="entry name" value="HIGH-AFFINITY NITRATE TRANSPORTER 2.3"/>
    <property type="match status" value="1"/>
</dbReference>
<organism evidence="8 9">
    <name type="scientific">Gordonia terrae C-6</name>
    <dbReference type="NCBI Taxonomy" id="1316928"/>
    <lineage>
        <taxon>Bacteria</taxon>
        <taxon>Bacillati</taxon>
        <taxon>Actinomycetota</taxon>
        <taxon>Actinomycetes</taxon>
        <taxon>Mycobacteriales</taxon>
        <taxon>Gordoniaceae</taxon>
        <taxon>Gordonia</taxon>
    </lineage>
</organism>
<sequence length="557" mass="58654">MTMRSPRGKSAQHAPSTLGLESHDIGVGVPHDSHHCTSSSVHGSDTRDHHSIGGGALAFADLKAQLRRDHTITDWDPEDREAWDNGNAAVAKRNLIWSVICEHVGFSIWSLFSVMALFMGPEYGISMDQKFIIAATATLVGSCLRIPYTQATARFGGRNWAIFSAVVLLIPTGLTMMLMMNPGEFGFGWFLAVAAITGFGGGNFASSMTNINAFYPQRLKGWALGLNAGGGNIGVPVVQVIGLLVIWLFADKPEIVCAIYLVALAVAGVGAAIYMDNLDHQTASGRAMIDCLKHRDTWLICLLYVGTFGSFIGFGFAFSQVLNISFTSAGAAKPALAAAQIAWIGPLLGSVVRPYGGKLADRIGGGKVTLYCFIAMAASASILVVAGMSADANGKVISGGVLAAFIVGFILLFLLSGIANGSVYKIIPTIWEHKAQSLSGLNSHGRTKWSRSMSGALIGIAGAAGGLGGVGINLVLRASYKSNQSATQAFWVFLSFYVMAAVVTWWFYARRPIVIGETTDLPVAGTPEGVPAAGDEVRPSGVASEGTDKQATKEALA</sequence>
<feature type="transmembrane region" description="Helical" evidence="7">
    <location>
        <begin position="160"/>
        <end position="180"/>
    </location>
</feature>
<feature type="compositionally biased region" description="Basic and acidic residues" evidence="6">
    <location>
        <begin position="546"/>
        <end position="557"/>
    </location>
</feature>
<keyword evidence="3 7" id="KW-0812">Transmembrane</keyword>
<feature type="transmembrane region" description="Helical" evidence="7">
    <location>
        <begin position="226"/>
        <end position="249"/>
    </location>
</feature>